<reference evidence="1 2" key="1">
    <citation type="submission" date="2020-05" db="EMBL/GenBank/DDBJ databases">
        <title>Identification and distribution of gene clusters putatively required for synthesis of sphingolipid metabolism inhibitors in phylogenetically diverse species of the filamentous fungus Fusarium.</title>
        <authorList>
            <person name="Kim H.-S."/>
            <person name="Busman M."/>
            <person name="Brown D.W."/>
            <person name="Divon H."/>
            <person name="Uhlig S."/>
            <person name="Proctor R.H."/>
        </authorList>
    </citation>
    <scope>NUCLEOTIDE SEQUENCE [LARGE SCALE GENOMIC DNA]</scope>
    <source>
        <strain evidence="1 2">NRRL 25311</strain>
    </source>
</reference>
<evidence type="ECO:0000313" key="1">
    <source>
        <dbReference type="EMBL" id="KAF5664378.1"/>
    </source>
</evidence>
<accession>A0A8H5T7A6</accession>
<name>A0A8H5T7A6_9HYPO</name>
<dbReference type="AlphaFoldDB" id="A0A8H5T7A6"/>
<proteinExistence type="predicted"/>
<protein>
    <submittedName>
        <fullName evidence="1">Uncharacterized protein</fullName>
    </submittedName>
</protein>
<comment type="caution">
    <text evidence="1">The sequence shown here is derived from an EMBL/GenBank/DDBJ whole genome shotgun (WGS) entry which is preliminary data.</text>
</comment>
<dbReference type="Proteomes" id="UP000562682">
    <property type="component" value="Unassembled WGS sequence"/>
</dbReference>
<dbReference type="EMBL" id="JAAOAK010000467">
    <property type="protein sequence ID" value="KAF5664378.1"/>
    <property type="molecule type" value="Genomic_DNA"/>
</dbReference>
<evidence type="ECO:0000313" key="2">
    <source>
        <dbReference type="Proteomes" id="UP000562682"/>
    </source>
</evidence>
<keyword evidence="2" id="KW-1185">Reference proteome</keyword>
<gene>
    <name evidence="1" type="ORF">FDENT_12902</name>
</gene>
<sequence>MENIAIIAGYIIAQDNALLSLAGMVESVLRHLRHFAFSFTLDSNCKAIYRDEENENIDAIFPNHHVATQINFIKSPAIDMMGLLHQLDEMCILPNGLHFFRGKRVLGDGPISGKDLL</sequence>
<organism evidence="1 2">
    <name type="scientific">Fusarium denticulatum</name>
    <dbReference type="NCBI Taxonomy" id="48507"/>
    <lineage>
        <taxon>Eukaryota</taxon>
        <taxon>Fungi</taxon>
        <taxon>Dikarya</taxon>
        <taxon>Ascomycota</taxon>
        <taxon>Pezizomycotina</taxon>
        <taxon>Sordariomycetes</taxon>
        <taxon>Hypocreomycetidae</taxon>
        <taxon>Hypocreales</taxon>
        <taxon>Nectriaceae</taxon>
        <taxon>Fusarium</taxon>
        <taxon>Fusarium fujikuroi species complex</taxon>
    </lineage>
</organism>